<dbReference type="SFLD" id="SFLDS00029">
    <property type="entry name" value="Radical_SAM"/>
    <property type="match status" value="1"/>
</dbReference>
<gene>
    <name evidence="11" type="primary">hemW</name>
    <name evidence="11" type="ORF">H7U36_04115</name>
</gene>
<dbReference type="EMBL" id="JACLYY010000003">
    <property type="protein sequence ID" value="MBM6737293.1"/>
    <property type="molecule type" value="Genomic_DNA"/>
</dbReference>
<comment type="subcellular location">
    <subcellularLocation>
        <location evidence="9">Cytoplasm</location>
    </subcellularLocation>
</comment>
<dbReference type="Pfam" id="PF04055">
    <property type="entry name" value="Radical_SAM"/>
    <property type="match status" value="1"/>
</dbReference>
<keyword evidence="3 9" id="KW-0349">Heme</keyword>
<keyword evidence="9" id="KW-0004">4Fe-4S</keyword>
<sequence>MKELELYIHIPFCVRKCKYCDFLSAPAGRRERQEYVDSLCEKLRSYRDIAKAYHVVSIFLGGGTPSILTGEQILQIFAAIRGAFSVDGDAEITLECNPGTVAGSGAEEMGLSREKLRVWRQAGINRLSIGLQSADDRELEALGRIHTWRDFRDTYQAAVETGFSNINVDLMSAIPFQTEESWEKTLRAVAGLTPPPAHISAYSLIIEEGTPFYERYGGGRHAEELPDEDTERRMYERTEEILSEYSLHRYEISNYARPGYECRHNLGYWDRREYLGIGPGAASLMGGRRWTEGEEPETLTRKDAMEEFMFLGLRKMEGVSRRRFQEQFQEDMDQVYGATIERLQGQGLLKSAGDKVRLTKRGIDVSNYVMSEFLLDGE</sequence>
<evidence type="ECO:0000256" key="6">
    <source>
        <dbReference type="ARBA" id="ARBA00023004"/>
    </source>
</evidence>
<reference evidence="11 12" key="1">
    <citation type="journal article" date="2021" name="Sci. Rep.">
        <title>The distribution of antibiotic resistance genes in chicken gut microbiota commensals.</title>
        <authorList>
            <person name="Juricova H."/>
            <person name="Matiasovicova J."/>
            <person name="Kubasova T."/>
            <person name="Cejkova D."/>
            <person name="Rychlik I."/>
        </authorList>
    </citation>
    <scope>NUCLEOTIDE SEQUENCE [LARGE SCALE GENOMIC DNA]</scope>
    <source>
        <strain evidence="11 12">An773</strain>
    </source>
</reference>
<evidence type="ECO:0000313" key="12">
    <source>
        <dbReference type="Proteomes" id="UP000716906"/>
    </source>
</evidence>
<dbReference type="InterPro" id="IPR006638">
    <property type="entry name" value="Elp3/MiaA/NifB-like_rSAM"/>
</dbReference>
<feature type="domain" description="Radical SAM core" evidence="10">
    <location>
        <begin position="1"/>
        <end position="248"/>
    </location>
</feature>
<dbReference type="Gene3D" id="3.20.20.70">
    <property type="entry name" value="Aldolase class I"/>
    <property type="match status" value="1"/>
</dbReference>
<protein>
    <recommendedName>
        <fullName evidence="2 9">Heme chaperone HemW</fullName>
    </recommendedName>
</protein>
<name>A0ABS2E6N3_9FIRM</name>
<evidence type="ECO:0000259" key="10">
    <source>
        <dbReference type="PROSITE" id="PS51918"/>
    </source>
</evidence>
<accession>A0ABS2E6N3</accession>
<keyword evidence="9" id="KW-0963">Cytoplasm</keyword>
<dbReference type="Proteomes" id="UP000716906">
    <property type="component" value="Unassembled WGS sequence"/>
</dbReference>
<dbReference type="InterPro" id="IPR058240">
    <property type="entry name" value="rSAM_sf"/>
</dbReference>
<comment type="caution">
    <text evidence="11">The sequence shown here is derived from an EMBL/GenBank/DDBJ whole genome shotgun (WGS) entry which is preliminary data.</text>
</comment>
<dbReference type="CDD" id="cd01335">
    <property type="entry name" value="Radical_SAM"/>
    <property type="match status" value="1"/>
</dbReference>
<dbReference type="InterPro" id="IPR010723">
    <property type="entry name" value="HemN_C"/>
</dbReference>
<dbReference type="InterPro" id="IPR004559">
    <property type="entry name" value="HemW-like"/>
</dbReference>
<proteinExistence type="inferred from homology"/>
<dbReference type="InterPro" id="IPR034505">
    <property type="entry name" value="Coproporphyrinogen-III_oxidase"/>
</dbReference>
<dbReference type="SFLD" id="SFLDF00562">
    <property type="entry name" value="HemN-like__clustered_with_heat"/>
    <property type="match status" value="1"/>
</dbReference>
<keyword evidence="4 9" id="KW-0949">S-adenosyl-L-methionine</keyword>
<dbReference type="SFLD" id="SFLDF00288">
    <property type="entry name" value="HemN-like__clustered_with_nucl"/>
    <property type="match status" value="1"/>
</dbReference>
<keyword evidence="7 9" id="KW-0411">Iron-sulfur</keyword>
<keyword evidence="6 9" id="KW-0408">Iron</keyword>
<dbReference type="SFLD" id="SFLDG01082">
    <property type="entry name" value="B12-binding_domain_containing"/>
    <property type="match status" value="1"/>
</dbReference>
<dbReference type="SMART" id="SM00729">
    <property type="entry name" value="Elp3"/>
    <property type="match status" value="1"/>
</dbReference>
<evidence type="ECO:0000256" key="8">
    <source>
        <dbReference type="ARBA" id="ARBA00023186"/>
    </source>
</evidence>
<evidence type="ECO:0000256" key="4">
    <source>
        <dbReference type="ARBA" id="ARBA00022691"/>
    </source>
</evidence>
<dbReference type="PANTHER" id="PTHR13932:SF5">
    <property type="entry name" value="RADICAL S-ADENOSYL METHIONINE DOMAIN-CONTAINING PROTEIN 1, MITOCHONDRIAL"/>
    <property type="match status" value="1"/>
</dbReference>
<keyword evidence="12" id="KW-1185">Reference proteome</keyword>
<evidence type="ECO:0000313" key="11">
    <source>
        <dbReference type="EMBL" id="MBM6737293.1"/>
    </source>
</evidence>
<evidence type="ECO:0000256" key="3">
    <source>
        <dbReference type="ARBA" id="ARBA00022617"/>
    </source>
</evidence>
<dbReference type="RefSeq" id="WP_205155740.1">
    <property type="nucleotide sequence ID" value="NZ_JACLYY010000003.1"/>
</dbReference>
<keyword evidence="5 9" id="KW-0479">Metal-binding</keyword>
<comment type="function">
    <text evidence="9">Probably acts as a heme chaperone, transferring heme to an unknown acceptor. Binds one molecule of heme per monomer, possibly covalently. Binds 1 [4Fe-4S] cluster. The cluster is coordinated with 3 cysteines and an exchangeable S-adenosyl-L-methionine.</text>
</comment>
<evidence type="ECO:0000256" key="1">
    <source>
        <dbReference type="ARBA" id="ARBA00006100"/>
    </source>
</evidence>
<dbReference type="SUPFAM" id="SSF102114">
    <property type="entry name" value="Radical SAM enzymes"/>
    <property type="match status" value="1"/>
</dbReference>
<dbReference type="Pfam" id="PF06969">
    <property type="entry name" value="HemN_C"/>
    <property type="match status" value="1"/>
</dbReference>
<dbReference type="PROSITE" id="PS51918">
    <property type="entry name" value="RADICAL_SAM"/>
    <property type="match status" value="1"/>
</dbReference>
<comment type="similarity">
    <text evidence="1">Belongs to the anaerobic coproporphyrinogen-III oxidase family. HemW subfamily.</text>
</comment>
<keyword evidence="8 9" id="KW-0143">Chaperone</keyword>
<evidence type="ECO:0000256" key="9">
    <source>
        <dbReference type="RuleBase" id="RU364116"/>
    </source>
</evidence>
<organism evidence="11 12">
    <name type="scientific">Faecalicatena fissicatena</name>
    <dbReference type="NCBI Taxonomy" id="290055"/>
    <lineage>
        <taxon>Bacteria</taxon>
        <taxon>Bacillati</taxon>
        <taxon>Bacillota</taxon>
        <taxon>Clostridia</taxon>
        <taxon>Lachnospirales</taxon>
        <taxon>Lachnospiraceae</taxon>
        <taxon>Faecalicatena</taxon>
    </lineage>
</organism>
<dbReference type="PANTHER" id="PTHR13932">
    <property type="entry name" value="COPROPORPHYRINIGEN III OXIDASE"/>
    <property type="match status" value="1"/>
</dbReference>
<dbReference type="SFLD" id="SFLDG01065">
    <property type="entry name" value="anaerobic_coproporphyrinogen-I"/>
    <property type="match status" value="1"/>
</dbReference>
<evidence type="ECO:0000256" key="2">
    <source>
        <dbReference type="ARBA" id="ARBA00017228"/>
    </source>
</evidence>
<evidence type="ECO:0000256" key="5">
    <source>
        <dbReference type="ARBA" id="ARBA00022723"/>
    </source>
</evidence>
<evidence type="ECO:0000256" key="7">
    <source>
        <dbReference type="ARBA" id="ARBA00023014"/>
    </source>
</evidence>
<dbReference type="InterPro" id="IPR007197">
    <property type="entry name" value="rSAM"/>
</dbReference>
<dbReference type="NCBIfam" id="TIGR00539">
    <property type="entry name" value="hemN_rel"/>
    <property type="match status" value="1"/>
</dbReference>
<dbReference type="InterPro" id="IPR013785">
    <property type="entry name" value="Aldolase_TIM"/>
</dbReference>